<accession>A0A2I2L032</accession>
<evidence type="ECO:0000313" key="2">
    <source>
        <dbReference type="Proteomes" id="UP000234331"/>
    </source>
</evidence>
<name>A0A2I2L032_9ACTN</name>
<dbReference type="AlphaFoldDB" id="A0A2I2L032"/>
<dbReference type="Gene3D" id="1.10.4030.10">
    <property type="entry name" value="Porin chaperone SurA, peptide-binding domain"/>
    <property type="match status" value="1"/>
</dbReference>
<organism evidence="1 2">
    <name type="scientific">Frankia canadensis</name>
    <dbReference type="NCBI Taxonomy" id="1836972"/>
    <lineage>
        <taxon>Bacteria</taxon>
        <taxon>Bacillati</taxon>
        <taxon>Actinomycetota</taxon>
        <taxon>Actinomycetes</taxon>
        <taxon>Frankiales</taxon>
        <taxon>Frankiaceae</taxon>
        <taxon>Frankia</taxon>
    </lineage>
</organism>
<evidence type="ECO:0000313" key="1">
    <source>
        <dbReference type="EMBL" id="SNQ51281.1"/>
    </source>
</evidence>
<dbReference type="EMBL" id="FZMO01000532">
    <property type="protein sequence ID" value="SNQ51281.1"/>
    <property type="molecule type" value="Genomic_DNA"/>
</dbReference>
<proteinExistence type="predicted"/>
<protein>
    <recommendedName>
        <fullName evidence="3">SurA-like protein</fullName>
    </recommendedName>
</protein>
<dbReference type="InterPro" id="IPR027304">
    <property type="entry name" value="Trigger_fact/SurA_dom_sf"/>
</dbReference>
<dbReference type="Proteomes" id="UP000234331">
    <property type="component" value="Unassembled WGS sequence"/>
</dbReference>
<keyword evidence="2" id="KW-1185">Reference proteome</keyword>
<dbReference type="SUPFAM" id="SSF109998">
    <property type="entry name" value="Triger factor/SurA peptide-binding domain-like"/>
    <property type="match status" value="1"/>
</dbReference>
<dbReference type="Pfam" id="PF13624">
    <property type="entry name" value="SurA_N_3"/>
    <property type="match status" value="1"/>
</dbReference>
<sequence length="263" mass="27791">MERIASGVVKLSRLLAGVGVAVLVGFAGTACTTHAGAAAQVGSSTIDTSKLRGIVERGLAAASTVPISQSGQSASSALNPPELQRRALTTLVQLNLLTEEAHRRGITLSEGDVAAYYQAYAVLQFGSVRAFEQRAAAAGFDQRDVSVIVRSGALESAISDQISPRLLATDAETRAQYDSIIDQVGRIPLSYAQAKPYLARFIVTDQRSAELRPVLARAEKADPISINPRFGRWDTDQFAIVAADGTIASRPAPTPTIQTTVQS</sequence>
<dbReference type="PROSITE" id="PS51257">
    <property type="entry name" value="PROKAR_LIPOPROTEIN"/>
    <property type="match status" value="1"/>
</dbReference>
<gene>
    <name evidence="1" type="ORF">FRACA_660013</name>
</gene>
<evidence type="ECO:0008006" key="3">
    <source>
        <dbReference type="Google" id="ProtNLM"/>
    </source>
</evidence>
<reference evidence="1 2" key="1">
    <citation type="submission" date="2017-06" db="EMBL/GenBank/DDBJ databases">
        <authorList>
            <person name="Kim H.J."/>
            <person name="Triplett B.A."/>
        </authorList>
    </citation>
    <scope>NUCLEOTIDE SEQUENCE [LARGE SCALE GENOMIC DNA]</scope>
    <source>
        <strain evidence="1">FRACA_ARgP5</strain>
    </source>
</reference>